<feature type="region of interest" description="Disordered" evidence="2">
    <location>
        <begin position="1"/>
        <end position="38"/>
    </location>
</feature>
<dbReference type="PANTHER" id="PTHR35037:SF3">
    <property type="entry name" value="C-TERMINAL REGION OF AIDA-LIKE PROTEIN"/>
    <property type="match status" value="1"/>
</dbReference>
<keyword evidence="1" id="KW-0732">Signal</keyword>
<reference evidence="3 4" key="1">
    <citation type="submission" date="2018-02" db="EMBL/GenBank/DDBJ databases">
        <title>Draft genome sequence of Ochrobactrum oryzae found in Brazil.</title>
        <authorList>
            <person name="Cerdeira L."/>
            <person name="Andrade F."/>
            <person name="Zacariotto T."/>
            <person name="Barbosa B."/>
            <person name="Santos S."/>
            <person name="Cassetari V."/>
            <person name="Lincopan N."/>
        </authorList>
    </citation>
    <scope>NUCLEOTIDE SEQUENCE [LARGE SCALE GENOMIC DNA]</scope>
    <source>
        <strain evidence="3 4">OA447</strain>
    </source>
</reference>
<dbReference type="InterPro" id="IPR051551">
    <property type="entry name" value="Autotransporter_adhesion"/>
</dbReference>
<dbReference type="InterPro" id="IPR012332">
    <property type="entry name" value="Autotransporter_pectin_lyase_C"/>
</dbReference>
<dbReference type="AlphaFoldDB" id="A0A2S7IV12"/>
<dbReference type="Gene3D" id="2.160.20.20">
    <property type="match status" value="2"/>
</dbReference>
<comment type="caution">
    <text evidence="3">The sequence shown here is derived from an EMBL/GenBank/DDBJ whole genome shotgun (WGS) entry which is preliminary data.</text>
</comment>
<dbReference type="NCBIfam" id="TIGR02601">
    <property type="entry name" value="autotrns_rpt"/>
    <property type="match status" value="5"/>
</dbReference>
<name>A0A2S7IV12_9HYPH</name>
<accession>A0A2S7IV12</accession>
<gene>
    <name evidence="3" type="ORF">C3731_19515</name>
</gene>
<evidence type="ECO:0000256" key="2">
    <source>
        <dbReference type="SAM" id="MobiDB-lite"/>
    </source>
</evidence>
<dbReference type="InterPro" id="IPR011050">
    <property type="entry name" value="Pectin_lyase_fold/virulence"/>
</dbReference>
<dbReference type="Proteomes" id="UP000238493">
    <property type="component" value="Unassembled WGS sequence"/>
</dbReference>
<organism evidence="3 4">
    <name type="scientific">Brucella oryzae</name>
    <dbReference type="NCBI Taxonomy" id="335286"/>
    <lineage>
        <taxon>Bacteria</taxon>
        <taxon>Pseudomonadati</taxon>
        <taxon>Pseudomonadota</taxon>
        <taxon>Alphaproteobacteria</taxon>
        <taxon>Hyphomicrobiales</taxon>
        <taxon>Brucellaceae</taxon>
        <taxon>Brucella/Ochrobactrum group</taxon>
        <taxon>Brucella</taxon>
    </lineage>
</organism>
<dbReference type="PANTHER" id="PTHR35037">
    <property type="entry name" value="C-TERMINAL REGION OF AIDA-LIKE PROTEIN"/>
    <property type="match status" value="1"/>
</dbReference>
<protein>
    <submittedName>
        <fullName evidence="3">Transporter</fullName>
    </submittedName>
</protein>
<feature type="non-terminal residue" evidence="3">
    <location>
        <position position="512"/>
    </location>
</feature>
<dbReference type="Pfam" id="PF12951">
    <property type="entry name" value="PATR"/>
    <property type="match status" value="6"/>
</dbReference>
<dbReference type="InterPro" id="IPR013425">
    <property type="entry name" value="Autotrns_rpt"/>
</dbReference>
<evidence type="ECO:0000313" key="3">
    <source>
        <dbReference type="EMBL" id="PQA71851.1"/>
    </source>
</evidence>
<evidence type="ECO:0000256" key="1">
    <source>
        <dbReference type="ARBA" id="ARBA00022729"/>
    </source>
</evidence>
<proteinExistence type="predicted"/>
<sequence length="512" mass="49591">MTAGAGETVTISDDIASDGYRDPNDATNSDPAGDGLDGGVKMSGGGLLNLHGTNSYLGGTQVSGGGTVNIIADKGLGHSSGIVTLDNGTLQWGAAFNTARSITLGTGGGRIDTNNFDATASGVLSGGGKLTKTGAGVLTLTGTNTYSGGTAITAGTLSVGADNNLGAAASGVDIGAGTLQLNAAFNSGRAITLSDVTSTIENAQDNTLSGIVSGTGKLTKTGAGTLTLTGTNTYANGTEITDGRVVISKDENLGASAGGLVFGGNGTGILQMTENVTSARSITLTQNGTLDTKNVGGGSSQLNTFSGVVSGSGSLTKTGGGSLTLSATNTYTGGTIIDDGQIVISRDDNLGAANGAIKFTNRNLGHLQFAGDVSSGRAIQLDGMATIDTNGHHGSFSGVVSGTGELTKTGAGVLTLTGTNSYSGGTAITAGTLQIGDGGTTGSIVGDVANDGVLAFNRSNSLTFHGVVSGTGSLSQMGSGTTVLTGTNSDSGVTAITAGTLSVGADNNLGAA</sequence>
<dbReference type="EMBL" id="PTRC01000042">
    <property type="protein sequence ID" value="PQA71851.1"/>
    <property type="molecule type" value="Genomic_DNA"/>
</dbReference>
<evidence type="ECO:0000313" key="4">
    <source>
        <dbReference type="Proteomes" id="UP000238493"/>
    </source>
</evidence>
<dbReference type="SUPFAM" id="SSF51126">
    <property type="entry name" value="Pectin lyase-like"/>
    <property type="match status" value="3"/>
</dbReference>
<keyword evidence="4" id="KW-1185">Reference proteome</keyword>